<comment type="caution">
    <text evidence="1">The sequence shown here is derived from an EMBL/GenBank/DDBJ whole genome shotgun (WGS) entry which is preliminary data.</text>
</comment>
<dbReference type="EMBL" id="BAFH01000003">
    <property type="protein sequence ID" value="GAB61941.1"/>
    <property type="molecule type" value="Genomic_DNA"/>
</dbReference>
<accession>I3IJP6</accession>
<proteinExistence type="predicted"/>
<evidence type="ECO:0000313" key="2">
    <source>
        <dbReference type="Proteomes" id="UP000002985"/>
    </source>
</evidence>
<evidence type="ECO:0000313" key="1">
    <source>
        <dbReference type="EMBL" id="GAB61941.1"/>
    </source>
</evidence>
<sequence>MFFVVFKDVGKDKFLKGRRRISLEKGNQGGLRVVCYSSPFPHFSLMHMRTNPIPVQDIQGQGLSAPPFPDSIARLQILA</sequence>
<dbReference type="AlphaFoldDB" id="I3IJP6"/>
<reference evidence="1 2" key="1">
    <citation type="journal article" date="2012" name="FEBS Lett.">
        <title>Anammox organism KSU-1 expresses a NirK-type copper-containing nitrite reductase instead of a NirS-type with cytochrome cd1.</title>
        <authorList>
            <person name="Hira D."/>
            <person name="Toh H."/>
            <person name="Migita C.T."/>
            <person name="Okubo H."/>
            <person name="Nishiyama T."/>
            <person name="Hattori M."/>
            <person name="Furukawa K."/>
            <person name="Fujii T."/>
        </authorList>
    </citation>
    <scope>NUCLEOTIDE SEQUENCE [LARGE SCALE GENOMIC DNA]</scope>
</reference>
<dbReference type="Proteomes" id="UP000002985">
    <property type="component" value="Unassembled WGS sequence"/>
</dbReference>
<keyword evidence="2" id="KW-1185">Reference proteome</keyword>
<protein>
    <submittedName>
        <fullName evidence="1">Uncharacterized protein</fullName>
    </submittedName>
</protein>
<name>I3IJP6_9BACT</name>
<gene>
    <name evidence="1" type="ORF">KSU1_C0345</name>
</gene>
<organism evidence="1 2">
    <name type="scientific">Candidatus Jettenia caeni</name>
    <dbReference type="NCBI Taxonomy" id="247490"/>
    <lineage>
        <taxon>Bacteria</taxon>
        <taxon>Pseudomonadati</taxon>
        <taxon>Planctomycetota</taxon>
        <taxon>Candidatus Brocadiia</taxon>
        <taxon>Candidatus Brocadiales</taxon>
        <taxon>Candidatus Brocadiaceae</taxon>
        <taxon>Candidatus Jettenia</taxon>
    </lineage>
</organism>